<feature type="transmembrane region" description="Helical" evidence="8">
    <location>
        <begin position="469"/>
        <end position="488"/>
    </location>
</feature>
<reference evidence="9 10" key="1">
    <citation type="submission" date="2023-09" db="EMBL/GenBank/DDBJ databases">
        <authorList>
            <person name="Rey-Velasco X."/>
        </authorList>
    </citation>
    <scope>NUCLEOTIDE SEQUENCE [LARGE SCALE GENOMIC DNA]</scope>
    <source>
        <strain evidence="9 10">W335</strain>
    </source>
</reference>
<dbReference type="Proteomes" id="UP001251857">
    <property type="component" value="Unassembled WGS sequence"/>
</dbReference>
<evidence type="ECO:0000313" key="9">
    <source>
        <dbReference type="EMBL" id="MDT0635773.1"/>
    </source>
</evidence>
<name>A0ABU3C2I2_9GAMM</name>
<evidence type="ECO:0000256" key="8">
    <source>
        <dbReference type="SAM" id="Phobius"/>
    </source>
</evidence>
<feature type="transmembrane region" description="Helical" evidence="8">
    <location>
        <begin position="371"/>
        <end position="390"/>
    </location>
</feature>
<protein>
    <submittedName>
        <fullName evidence="9">BCCT family transporter</fullName>
    </submittedName>
</protein>
<dbReference type="InterPro" id="IPR018093">
    <property type="entry name" value="BCCT_CS"/>
</dbReference>
<evidence type="ECO:0000256" key="6">
    <source>
        <dbReference type="ARBA" id="ARBA00022989"/>
    </source>
</evidence>
<feature type="transmembrane region" description="Helical" evidence="8">
    <location>
        <begin position="209"/>
        <end position="234"/>
    </location>
</feature>
<keyword evidence="5 8" id="KW-0812">Transmembrane</keyword>
<feature type="transmembrane region" description="Helical" evidence="8">
    <location>
        <begin position="115"/>
        <end position="134"/>
    </location>
</feature>
<keyword evidence="3" id="KW-0813">Transport</keyword>
<evidence type="ECO:0000256" key="3">
    <source>
        <dbReference type="ARBA" id="ARBA00022448"/>
    </source>
</evidence>
<sequence length="542" mass="57866">MSQDAEVAELQERYDTEYEVGEDNIHPFGLDLHNPVFLWSAILIVIFVAGSMLFPDISKTALTGARDWVINTFDWLFLSAGNFFVLFCLALIVLPFGRIRLGGQDAEPAFSRMSWFAMLFAAGMGIGLMFWSVAEPVGYFTEWAGSPLNVAGGTDAARTAAMGAVMYHWALHPWAIYGVVALSLAFFAYNKGLPLAIRSVFYPLFGDRVWGPLGNVIDTLAVVATIFGLATSLGFGAQQAAGGMQFLFGIADSLMVEILIIAGVTAVALVSVVRGIDGGVKLLSNINIMLAGLLLLFVIITGSVMGFFASLGTTVAGYAEYLLPLSNPVGREDETFYHSWTIFYWAWWISWSPFVGMFIARVSRGRTVREFLTAVLIVPMVVTAIWMSAFGGSGLDQAVNGVGSLANGISDSSLSLFHMLENLPLAGVTSFLAITLVLVFFITSSDSGSLVIDTITAGGKTEAPVAQRVFWCVAEGLIAAALLVVGGAEALSALQAAAVTTGLPFTLVLLLMCVALLKGLNHELQLLRAEEKSAGVTARQGA</sequence>
<evidence type="ECO:0000256" key="5">
    <source>
        <dbReference type="ARBA" id="ARBA00022692"/>
    </source>
</evidence>
<dbReference type="NCBIfam" id="TIGR00842">
    <property type="entry name" value="bcct"/>
    <property type="match status" value="1"/>
</dbReference>
<evidence type="ECO:0000313" key="10">
    <source>
        <dbReference type="Proteomes" id="UP001251857"/>
    </source>
</evidence>
<evidence type="ECO:0000256" key="1">
    <source>
        <dbReference type="ARBA" id="ARBA00004651"/>
    </source>
</evidence>
<comment type="caution">
    <text evidence="9">The sequence shown here is derived from an EMBL/GenBank/DDBJ whole genome shotgun (WGS) entry which is preliminary data.</text>
</comment>
<proteinExistence type="inferred from homology"/>
<keyword evidence="10" id="KW-1185">Reference proteome</keyword>
<feature type="transmembrane region" description="Helical" evidence="8">
    <location>
        <begin position="171"/>
        <end position="189"/>
    </location>
</feature>
<comment type="subcellular location">
    <subcellularLocation>
        <location evidence="1">Cell membrane</location>
        <topology evidence="1">Multi-pass membrane protein</topology>
    </subcellularLocation>
</comment>
<dbReference type="PANTHER" id="PTHR30047:SF7">
    <property type="entry name" value="HIGH-AFFINITY CHOLINE TRANSPORT PROTEIN"/>
    <property type="match status" value="1"/>
</dbReference>
<dbReference type="EMBL" id="JAVRIB010000013">
    <property type="protein sequence ID" value="MDT0635773.1"/>
    <property type="molecule type" value="Genomic_DNA"/>
</dbReference>
<dbReference type="Pfam" id="PF02028">
    <property type="entry name" value="BCCT"/>
    <property type="match status" value="1"/>
</dbReference>
<accession>A0ABU3C2I2</accession>
<feature type="transmembrane region" description="Helical" evidence="8">
    <location>
        <begin position="288"/>
        <end position="319"/>
    </location>
</feature>
<keyword evidence="4" id="KW-1003">Cell membrane</keyword>
<feature type="transmembrane region" description="Helical" evidence="8">
    <location>
        <begin position="494"/>
        <end position="517"/>
    </location>
</feature>
<feature type="transmembrane region" description="Helical" evidence="8">
    <location>
        <begin position="339"/>
        <end position="359"/>
    </location>
</feature>
<organism evidence="9 10">
    <name type="scientific">Spectribacter hydrogenoxidans</name>
    <dbReference type="NCBI Taxonomy" id="3075608"/>
    <lineage>
        <taxon>Bacteria</taxon>
        <taxon>Pseudomonadati</taxon>
        <taxon>Pseudomonadota</taxon>
        <taxon>Gammaproteobacteria</taxon>
        <taxon>Salinisphaerales</taxon>
        <taxon>Salinisphaeraceae</taxon>
        <taxon>Spectribacter</taxon>
    </lineage>
</organism>
<feature type="transmembrane region" description="Helical" evidence="8">
    <location>
        <begin position="75"/>
        <end position="94"/>
    </location>
</feature>
<keyword evidence="7 8" id="KW-0472">Membrane</keyword>
<evidence type="ECO:0000256" key="4">
    <source>
        <dbReference type="ARBA" id="ARBA00022475"/>
    </source>
</evidence>
<dbReference type="PROSITE" id="PS01303">
    <property type="entry name" value="BCCT"/>
    <property type="match status" value="1"/>
</dbReference>
<comment type="similarity">
    <text evidence="2">Belongs to the BCCT transporter (TC 2.A.15) family.</text>
</comment>
<keyword evidence="6 8" id="KW-1133">Transmembrane helix</keyword>
<dbReference type="PANTHER" id="PTHR30047">
    <property type="entry name" value="HIGH-AFFINITY CHOLINE TRANSPORT PROTEIN-RELATED"/>
    <property type="match status" value="1"/>
</dbReference>
<gene>
    <name evidence="9" type="ORF">RM532_12515</name>
</gene>
<evidence type="ECO:0000256" key="2">
    <source>
        <dbReference type="ARBA" id="ARBA00005658"/>
    </source>
</evidence>
<feature type="transmembrane region" description="Helical" evidence="8">
    <location>
        <begin position="254"/>
        <end position="276"/>
    </location>
</feature>
<feature type="transmembrane region" description="Helical" evidence="8">
    <location>
        <begin position="36"/>
        <end position="55"/>
    </location>
</feature>
<dbReference type="InterPro" id="IPR000060">
    <property type="entry name" value="BCCT_transptr"/>
</dbReference>
<evidence type="ECO:0000256" key="7">
    <source>
        <dbReference type="ARBA" id="ARBA00023136"/>
    </source>
</evidence>
<feature type="transmembrane region" description="Helical" evidence="8">
    <location>
        <begin position="423"/>
        <end position="442"/>
    </location>
</feature>